<accession>A0A251SAP3</accession>
<reference evidence="1" key="3">
    <citation type="submission" date="2020-06" db="EMBL/GenBank/DDBJ databases">
        <title>Helianthus annuus Genome sequencing and assembly Release 2.</title>
        <authorList>
            <person name="Gouzy J."/>
            <person name="Langlade N."/>
            <person name="Munos S."/>
        </authorList>
    </citation>
    <scope>NUCLEOTIDE SEQUENCE</scope>
    <source>
        <tissue evidence="1">Leaves</tissue>
    </source>
</reference>
<dbReference type="InParanoid" id="A0A251SAP3"/>
<dbReference type="Proteomes" id="UP000215914">
    <property type="component" value="Chromosome 15"/>
</dbReference>
<dbReference type="EMBL" id="MNCJ02000330">
    <property type="protein sequence ID" value="KAF5765992.1"/>
    <property type="molecule type" value="Genomic_DNA"/>
</dbReference>
<organism evidence="2 3">
    <name type="scientific">Helianthus annuus</name>
    <name type="common">Common sunflower</name>
    <dbReference type="NCBI Taxonomy" id="4232"/>
    <lineage>
        <taxon>Eukaryota</taxon>
        <taxon>Viridiplantae</taxon>
        <taxon>Streptophyta</taxon>
        <taxon>Embryophyta</taxon>
        <taxon>Tracheophyta</taxon>
        <taxon>Spermatophyta</taxon>
        <taxon>Magnoliopsida</taxon>
        <taxon>eudicotyledons</taxon>
        <taxon>Gunneridae</taxon>
        <taxon>Pentapetalae</taxon>
        <taxon>asterids</taxon>
        <taxon>campanulids</taxon>
        <taxon>Asterales</taxon>
        <taxon>Asteraceae</taxon>
        <taxon>Asteroideae</taxon>
        <taxon>Heliantheae alliance</taxon>
        <taxon>Heliantheae</taxon>
        <taxon>Helianthus</taxon>
    </lineage>
</organism>
<sequence>MIYQSLADPFYSKGENTAISGDPATSKVLRVNPHTTDRWLWEVCPSGSFSISNIKKALLSFNRVQHAYVLEWNNQVPNKVDEIPQQENISNDQN</sequence>
<dbReference type="Gramene" id="mRNA:HanXRQr2_Chr15g0710071">
    <property type="protein sequence ID" value="mRNA:HanXRQr2_Chr15g0710071"/>
    <property type="gene ID" value="HanXRQr2_Chr15g0710071"/>
</dbReference>
<evidence type="ECO:0000313" key="1">
    <source>
        <dbReference type="EMBL" id="KAF5765992.1"/>
    </source>
</evidence>
<evidence type="ECO:0000313" key="2">
    <source>
        <dbReference type="EMBL" id="OTF95926.1"/>
    </source>
</evidence>
<dbReference type="AlphaFoldDB" id="A0A251SAP3"/>
<evidence type="ECO:0000313" key="3">
    <source>
        <dbReference type="Proteomes" id="UP000215914"/>
    </source>
</evidence>
<dbReference type="EMBL" id="CM007904">
    <property type="protein sequence ID" value="OTF95926.1"/>
    <property type="molecule type" value="Genomic_DNA"/>
</dbReference>
<reference evidence="2" key="2">
    <citation type="submission" date="2017-02" db="EMBL/GenBank/DDBJ databases">
        <title>Sunflower complete genome.</title>
        <authorList>
            <person name="Langlade N."/>
            <person name="Munos S."/>
        </authorList>
    </citation>
    <scope>NUCLEOTIDE SEQUENCE [LARGE SCALE GENOMIC DNA]</scope>
    <source>
        <tissue evidence="2">Leaves</tissue>
    </source>
</reference>
<protein>
    <submittedName>
        <fullName evidence="2">Uncharacterized protein</fullName>
    </submittedName>
</protein>
<proteinExistence type="predicted"/>
<name>A0A251SAP3_HELAN</name>
<gene>
    <name evidence="2" type="ORF">HannXRQ_Chr15g0488481</name>
    <name evidence="1" type="ORF">HanXRQr2_Chr15g0710071</name>
</gene>
<keyword evidence="3" id="KW-1185">Reference proteome</keyword>
<reference evidence="1 3" key="1">
    <citation type="journal article" date="2017" name="Nature">
        <title>The sunflower genome provides insights into oil metabolism, flowering and Asterid evolution.</title>
        <authorList>
            <person name="Badouin H."/>
            <person name="Gouzy J."/>
            <person name="Grassa C.J."/>
            <person name="Murat F."/>
            <person name="Staton S.E."/>
            <person name="Cottret L."/>
            <person name="Lelandais-Briere C."/>
            <person name="Owens G.L."/>
            <person name="Carrere S."/>
            <person name="Mayjonade B."/>
            <person name="Legrand L."/>
            <person name="Gill N."/>
            <person name="Kane N.C."/>
            <person name="Bowers J.E."/>
            <person name="Hubner S."/>
            <person name="Bellec A."/>
            <person name="Berard A."/>
            <person name="Berges H."/>
            <person name="Blanchet N."/>
            <person name="Boniface M.C."/>
            <person name="Brunel D."/>
            <person name="Catrice O."/>
            <person name="Chaidir N."/>
            <person name="Claudel C."/>
            <person name="Donnadieu C."/>
            <person name="Faraut T."/>
            <person name="Fievet G."/>
            <person name="Helmstetter N."/>
            <person name="King M."/>
            <person name="Knapp S.J."/>
            <person name="Lai Z."/>
            <person name="Le Paslier M.C."/>
            <person name="Lippi Y."/>
            <person name="Lorenzon L."/>
            <person name="Mandel J.R."/>
            <person name="Marage G."/>
            <person name="Marchand G."/>
            <person name="Marquand E."/>
            <person name="Bret-Mestries E."/>
            <person name="Morien E."/>
            <person name="Nambeesan S."/>
            <person name="Nguyen T."/>
            <person name="Pegot-Espagnet P."/>
            <person name="Pouilly N."/>
            <person name="Raftis F."/>
            <person name="Sallet E."/>
            <person name="Schiex T."/>
            <person name="Thomas J."/>
            <person name="Vandecasteele C."/>
            <person name="Vares D."/>
            <person name="Vear F."/>
            <person name="Vautrin S."/>
            <person name="Crespi M."/>
            <person name="Mangin B."/>
            <person name="Burke J.M."/>
            <person name="Salse J."/>
            <person name="Munos S."/>
            <person name="Vincourt P."/>
            <person name="Rieseberg L.H."/>
            <person name="Langlade N.B."/>
        </authorList>
    </citation>
    <scope>NUCLEOTIDE SEQUENCE [LARGE SCALE GENOMIC DNA]</scope>
    <source>
        <strain evidence="3">cv. SF193</strain>
        <tissue evidence="1">Leaves</tissue>
    </source>
</reference>